<dbReference type="Pfam" id="PF02080">
    <property type="entry name" value="TrkA_C"/>
    <property type="match status" value="1"/>
</dbReference>
<keyword evidence="1" id="KW-0813">Transport</keyword>
<dbReference type="EMBL" id="JAJCIS010000009">
    <property type="protein sequence ID" value="MCB7388135.1"/>
    <property type="molecule type" value="Genomic_DNA"/>
</dbReference>
<dbReference type="PANTHER" id="PTHR43833:SF5">
    <property type="entry name" value="TRK SYSTEM POTASSIUM UPTAKE PROTEIN TRKA"/>
    <property type="match status" value="1"/>
</dbReference>
<dbReference type="PROSITE" id="PS51202">
    <property type="entry name" value="RCK_C"/>
    <property type="match status" value="1"/>
</dbReference>
<comment type="caution">
    <text evidence="5">The sequence shown here is derived from an EMBL/GenBank/DDBJ whole genome shotgun (WGS) entry which is preliminary data.</text>
</comment>
<protein>
    <submittedName>
        <fullName evidence="5">TrkA family potassium uptake protein</fullName>
    </submittedName>
</protein>
<dbReference type="PANTHER" id="PTHR43833">
    <property type="entry name" value="POTASSIUM CHANNEL PROTEIN 2-RELATED-RELATED"/>
    <property type="match status" value="1"/>
</dbReference>
<keyword evidence="2" id="KW-0406">Ion transport</keyword>
<dbReference type="PROSITE" id="PS51201">
    <property type="entry name" value="RCK_N"/>
    <property type="match status" value="1"/>
</dbReference>
<dbReference type="InterPro" id="IPR036291">
    <property type="entry name" value="NAD(P)-bd_dom_sf"/>
</dbReference>
<dbReference type="RefSeq" id="WP_066730622.1">
    <property type="nucleotide sequence ID" value="NZ_JAJCIQ010000009.1"/>
</dbReference>
<evidence type="ECO:0000256" key="2">
    <source>
        <dbReference type="ARBA" id="ARBA00023065"/>
    </source>
</evidence>
<dbReference type="SUPFAM" id="SSF51735">
    <property type="entry name" value="NAD(P)-binding Rossmann-fold domains"/>
    <property type="match status" value="1"/>
</dbReference>
<accession>A0ABS8DID0</accession>
<reference evidence="5 6" key="1">
    <citation type="submission" date="2021-10" db="EMBL/GenBank/DDBJ databases">
        <title>Collection of gut derived symbiotic bacterial strains cultured from healthy donors.</title>
        <authorList>
            <person name="Lin H."/>
            <person name="Littmann E."/>
            <person name="Kohout C."/>
            <person name="Pamer E.G."/>
        </authorList>
    </citation>
    <scope>NUCLEOTIDE SEQUENCE [LARGE SCALE GENOMIC DNA]</scope>
    <source>
        <strain evidence="5 6">DFI.1.165</strain>
    </source>
</reference>
<dbReference type="Pfam" id="PF02254">
    <property type="entry name" value="TrkA_N"/>
    <property type="match status" value="1"/>
</dbReference>
<evidence type="ECO:0000259" key="3">
    <source>
        <dbReference type="PROSITE" id="PS51201"/>
    </source>
</evidence>
<evidence type="ECO:0000259" key="4">
    <source>
        <dbReference type="PROSITE" id="PS51202"/>
    </source>
</evidence>
<dbReference type="InterPro" id="IPR003148">
    <property type="entry name" value="RCK_N"/>
</dbReference>
<dbReference type="InterPro" id="IPR050721">
    <property type="entry name" value="Trk_Ktr_HKT_K-transport"/>
</dbReference>
<dbReference type="InterPro" id="IPR006037">
    <property type="entry name" value="RCK_C"/>
</dbReference>
<dbReference type="SUPFAM" id="SSF116726">
    <property type="entry name" value="TrkA C-terminal domain-like"/>
    <property type="match status" value="1"/>
</dbReference>
<evidence type="ECO:0000256" key="1">
    <source>
        <dbReference type="ARBA" id="ARBA00022448"/>
    </source>
</evidence>
<proteinExistence type="predicted"/>
<dbReference type="Gene3D" id="3.30.70.1450">
    <property type="entry name" value="Regulator of K+ conductance, C-terminal domain"/>
    <property type="match status" value="1"/>
</dbReference>
<dbReference type="Gene3D" id="3.40.50.720">
    <property type="entry name" value="NAD(P)-binding Rossmann-like Domain"/>
    <property type="match status" value="1"/>
</dbReference>
<organism evidence="5 6">
    <name type="scientific">Bariatricus massiliensis</name>
    <dbReference type="NCBI Taxonomy" id="1745713"/>
    <lineage>
        <taxon>Bacteria</taxon>
        <taxon>Bacillati</taxon>
        <taxon>Bacillota</taxon>
        <taxon>Clostridia</taxon>
        <taxon>Lachnospirales</taxon>
        <taxon>Lachnospiraceae</taxon>
        <taxon>Bariatricus</taxon>
    </lineage>
</organism>
<keyword evidence="6" id="KW-1185">Reference proteome</keyword>
<dbReference type="InterPro" id="IPR036721">
    <property type="entry name" value="RCK_C_sf"/>
</dbReference>
<name>A0ABS8DID0_9FIRM</name>
<feature type="domain" description="RCK N-terminal" evidence="3">
    <location>
        <begin position="1"/>
        <end position="117"/>
    </location>
</feature>
<feature type="domain" description="RCK C-terminal" evidence="4">
    <location>
        <begin position="137"/>
        <end position="218"/>
    </location>
</feature>
<sequence>MKIVVAGGRAKADFLIQSLVDKKNQVVAINDGEMYCKYLAGKYDIPVVEGNPCKKDVLDDADITNFDVCVALRPDDAENLAICQMASKIYQIKKTICTVANPRNVELFKELGVTNAISGTYMVASVIEKASMVDELAKTLDLEDGSAVITELAVKKEYPICDEMVMDVNFPDNVIIGCIVRGKEMTVPNGSFVVREKDKLVLISSLQTQKEMLKVITGGDSHASL</sequence>
<evidence type="ECO:0000313" key="5">
    <source>
        <dbReference type="EMBL" id="MCB7388135.1"/>
    </source>
</evidence>
<evidence type="ECO:0000313" key="6">
    <source>
        <dbReference type="Proteomes" id="UP001299546"/>
    </source>
</evidence>
<dbReference type="Proteomes" id="UP001299546">
    <property type="component" value="Unassembled WGS sequence"/>
</dbReference>
<gene>
    <name evidence="5" type="ORF">LIZ65_12645</name>
</gene>